<protein>
    <submittedName>
        <fullName evidence="1">Uncharacterized protein</fullName>
    </submittedName>
</protein>
<dbReference type="EMBL" id="HBKP01018439">
    <property type="protein sequence ID" value="CAE2230784.1"/>
    <property type="molecule type" value="Transcribed_RNA"/>
</dbReference>
<dbReference type="AlphaFoldDB" id="A0A7S4MMJ2"/>
<accession>A0A7S4MMJ2</accession>
<proteinExistence type="predicted"/>
<sequence>MLLMKVVGEYHALWFVLPTDVRTIREALAFSDDLQDNQSQSMCDENANFFFWELGREYSCGPSWSSWVRSDFNEAKCSVPFISYSKHSEDTLVTVKSAIIMDNYINSHGSRFLHNLNTYYTHIDFTEDTYKFSIGENALVANYKAQGEFTPWKNMPIVGESYTRMVSQPWTGTLSKEKLYLRNHTYDFDSIQARPVSISVKVDPNLFPFLTNGIQAQLEGISDSRPFGAVEVRAPFVMTNADDK</sequence>
<reference evidence="1" key="1">
    <citation type="submission" date="2021-01" db="EMBL/GenBank/DDBJ databases">
        <authorList>
            <person name="Corre E."/>
            <person name="Pelletier E."/>
            <person name="Niang G."/>
            <person name="Scheremetjew M."/>
            <person name="Finn R."/>
            <person name="Kale V."/>
            <person name="Holt S."/>
            <person name="Cochrane G."/>
            <person name="Meng A."/>
            <person name="Brown T."/>
            <person name="Cohen L."/>
        </authorList>
    </citation>
    <scope>NUCLEOTIDE SEQUENCE</scope>
    <source>
        <strain evidence="1">DIVA3 518/3/11/1/6</strain>
    </source>
</reference>
<evidence type="ECO:0000313" key="1">
    <source>
        <dbReference type="EMBL" id="CAE2230784.1"/>
    </source>
</evidence>
<name>A0A7S4MMJ2_9EUKA</name>
<gene>
    <name evidence="1" type="ORF">VSP0166_LOCUS13079</name>
</gene>
<organism evidence="1">
    <name type="scientific">Vannella robusta</name>
    <dbReference type="NCBI Taxonomy" id="1487602"/>
    <lineage>
        <taxon>Eukaryota</taxon>
        <taxon>Amoebozoa</taxon>
        <taxon>Discosea</taxon>
        <taxon>Flabellinia</taxon>
        <taxon>Vannellidae</taxon>
        <taxon>Vannella</taxon>
    </lineage>
</organism>